<dbReference type="GeneID" id="89336288"/>
<sequence length="166" mass="19177">MAEKELLEDEKHEVKILSLVPTKIRNELDITSNDYRDLVNKIRESLKINNDDNTLLEVIPYEDAISFGTSLFFSYLNIYNVIKTFSPNLILLDISYSDSSFSTLISKASEIAMTDLLFTQQVDNYIYAVVSKRDNGYIQPISNIVKDKRNTSLTEYLLREMKIMKS</sequence>
<accession>A0AAX4L3U0</accession>
<dbReference type="EMBL" id="CP146016">
    <property type="protein sequence ID" value="WWQ61609.1"/>
    <property type="molecule type" value="Genomic_DNA"/>
</dbReference>
<keyword evidence="2" id="KW-1185">Reference proteome</keyword>
<dbReference type="RefSeq" id="WP_338604215.1">
    <property type="nucleotide sequence ID" value="NZ_CP146016.1"/>
</dbReference>
<organism evidence="1 2">
    <name type="scientific">Sulfolobus tengchongensis</name>
    <dbReference type="NCBI Taxonomy" id="207809"/>
    <lineage>
        <taxon>Archaea</taxon>
        <taxon>Thermoproteota</taxon>
        <taxon>Thermoprotei</taxon>
        <taxon>Sulfolobales</taxon>
        <taxon>Sulfolobaceae</taxon>
        <taxon>Sulfolobus</taxon>
    </lineage>
</organism>
<protein>
    <submittedName>
        <fullName evidence="1">Uncharacterized protein</fullName>
    </submittedName>
</protein>
<dbReference type="AlphaFoldDB" id="A0AAX4L3U0"/>
<evidence type="ECO:0000313" key="2">
    <source>
        <dbReference type="Proteomes" id="UP001432202"/>
    </source>
</evidence>
<evidence type="ECO:0000313" key="1">
    <source>
        <dbReference type="EMBL" id="WWQ61609.1"/>
    </source>
</evidence>
<dbReference type="Proteomes" id="UP001432202">
    <property type="component" value="Chromosome"/>
</dbReference>
<name>A0AAX4L3U0_9CREN</name>
<proteinExistence type="predicted"/>
<reference evidence="1 2" key="1">
    <citation type="submission" date="2024-02" db="EMBL/GenBank/DDBJ databases">
        <title>STSV induces naive adaptation in Sulfolobus.</title>
        <authorList>
            <person name="Xiang X."/>
            <person name="Song M."/>
        </authorList>
    </citation>
    <scope>NUCLEOTIDE SEQUENCE [LARGE SCALE GENOMIC DNA]</scope>
    <source>
        <strain evidence="1 2">RT2</strain>
    </source>
</reference>
<gene>
    <name evidence="1" type="ORF">V6M85_05930</name>
</gene>